<dbReference type="Proteomes" id="UP001597040">
    <property type="component" value="Unassembled WGS sequence"/>
</dbReference>
<feature type="region of interest" description="Disordered" evidence="1">
    <location>
        <begin position="284"/>
        <end position="348"/>
    </location>
</feature>
<feature type="compositionally biased region" description="Basic and acidic residues" evidence="1">
    <location>
        <begin position="305"/>
        <end position="317"/>
    </location>
</feature>
<feature type="compositionally biased region" description="Basic residues" evidence="1">
    <location>
        <begin position="291"/>
        <end position="304"/>
    </location>
</feature>
<comment type="caution">
    <text evidence="2">The sequence shown here is derived from an EMBL/GenBank/DDBJ whole genome shotgun (WGS) entry which is preliminary data.</text>
</comment>
<evidence type="ECO:0000313" key="2">
    <source>
        <dbReference type="EMBL" id="MFD1039862.1"/>
    </source>
</evidence>
<organism evidence="2 3">
    <name type="scientific">Virgibacillus byunsanensis</name>
    <dbReference type="NCBI Taxonomy" id="570945"/>
    <lineage>
        <taxon>Bacteria</taxon>
        <taxon>Bacillati</taxon>
        <taxon>Bacillota</taxon>
        <taxon>Bacilli</taxon>
        <taxon>Bacillales</taxon>
        <taxon>Bacillaceae</taxon>
        <taxon>Virgibacillus</taxon>
    </lineage>
</organism>
<protein>
    <recommendedName>
        <fullName evidence="4">Serine/threonine protein kinase</fullName>
    </recommendedName>
</protein>
<dbReference type="RefSeq" id="WP_390363517.1">
    <property type="nucleotide sequence ID" value="NZ_JBHTKJ010000048.1"/>
</dbReference>
<evidence type="ECO:0000256" key="1">
    <source>
        <dbReference type="SAM" id="MobiDB-lite"/>
    </source>
</evidence>
<keyword evidence="3" id="KW-1185">Reference proteome</keyword>
<proteinExistence type="predicted"/>
<dbReference type="EMBL" id="JBHTKJ010000048">
    <property type="protein sequence ID" value="MFD1039862.1"/>
    <property type="molecule type" value="Genomic_DNA"/>
</dbReference>
<gene>
    <name evidence="2" type="ORF">ACFQ3N_15890</name>
</gene>
<name>A0ABW3LQE1_9BACI</name>
<feature type="compositionally biased region" description="Basic residues" evidence="1">
    <location>
        <begin position="318"/>
        <end position="348"/>
    </location>
</feature>
<sequence length="348" mass="41043">MDTKYLKRCIKEIQVTNLDNADVGVVNDSPLEMIGKGRQGAVFKFTDDICVKVFGNYEDCDREHYALSLGQKTGLFPLIYAKGSLYIAMEFIRGVDIREYLQSQTLTEELSLKLIDMLITFKKIGYDRIDHHKRQIFLQPDGSLKVIDVARAVWRDRVYPYPRKLLTSLGEEYKELFLTHVQSLSPELYDEWKHYIHMEELSREIYQKLIPVTTDTAKLKTSSNKLLTNEDNKLYAFQLESLMHKVFKEEWVKTMLARGYNPDTVKEEIDEYWDKYELKYKEKDKGNQRSNNRKVINKRYKNSKNLKDSKKENDYKNNKGKKSSSGRPKPQGKNRRRNANPPKSKRRR</sequence>
<reference evidence="3" key="1">
    <citation type="journal article" date="2019" name="Int. J. Syst. Evol. Microbiol.">
        <title>The Global Catalogue of Microorganisms (GCM) 10K type strain sequencing project: providing services to taxonomists for standard genome sequencing and annotation.</title>
        <authorList>
            <consortium name="The Broad Institute Genomics Platform"/>
            <consortium name="The Broad Institute Genome Sequencing Center for Infectious Disease"/>
            <person name="Wu L."/>
            <person name="Ma J."/>
        </authorList>
    </citation>
    <scope>NUCLEOTIDE SEQUENCE [LARGE SCALE GENOMIC DNA]</scope>
    <source>
        <strain evidence="3">CCUG 56754</strain>
    </source>
</reference>
<evidence type="ECO:0000313" key="3">
    <source>
        <dbReference type="Proteomes" id="UP001597040"/>
    </source>
</evidence>
<dbReference type="SUPFAM" id="SSF56112">
    <property type="entry name" value="Protein kinase-like (PK-like)"/>
    <property type="match status" value="1"/>
</dbReference>
<accession>A0ABW3LQE1</accession>
<dbReference type="InterPro" id="IPR011009">
    <property type="entry name" value="Kinase-like_dom_sf"/>
</dbReference>
<evidence type="ECO:0008006" key="4">
    <source>
        <dbReference type="Google" id="ProtNLM"/>
    </source>
</evidence>